<feature type="region of interest" description="Disordered" evidence="1">
    <location>
        <begin position="824"/>
        <end position="844"/>
    </location>
</feature>
<feature type="region of interest" description="Disordered" evidence="1">
    <location>
        <begin position="694"/>
        <end position="715"/>
    </location>
</feature>
<gene>
    <name evidence="2" type="ORF">ElyMa_004622300</name>
</gene>
<feature type="region of interest" description="Disordered" evidence="1">
    <location>
        <begin position="1"/>
        <end position="138"/>
    </location>
</feature>
<feature type="region of interest" description="Disordered" evidence="1">
    <location>
        <begin position="566"/>
        <end position="601"/>
    </location>
</feature>
<feature type="compositionally biased region" description="Polar residues" evidence="1">
    <location>
        <begin position="219"/>
        <end position="241"/>
    </location>
</feature>
<feature type="region of interest" description="Disordered" evidence="1">
    <location>
        <begin position="423"/>
        <end position="524"/>
    </location>
</feature>
<feature type="compositionally biased region" description="Polar residues" evidence="1">
    <location>
        <begin position="699"/>
        <end position="711"/>
    </location>
</feature>
<feature type="region of interest" description="Disordered" evidence="1">
    <location>
        <begin position="763"/>
        <end position="793"/>
    </location>
</feature>
<feature type="compositionally biased region" description="Polar residues" evidence="1">
    <location>
        <begin position="423"/>
        <end position="433"/>
    </location>
</feature>
<dbReference type="Proteomes" id="UP000762676">
    <property type="component" value="Unassembled WGS sequence"/>
</dbReference>
<feature type="compositionally biased region" description="Polar residues" evidence="1">
    <location>
        <begin position="100"/>
        <end position="112"/>
    </location>
</feature>
<keyword evidence="3" id="KW-1185">Reference proteome</keyword>
<evidence type="ECO:0000313" key="3">
    <source>
        <dbReference type="Proteomes" id="UP000762676"/>
    </source>
</evidence>
<feature type="compositionally biased region" description="Low complexity" evidence="1">
    <location>
        <begin position="56"/>
        <end position="75"/>
    </location>
</feature>
<feature type="region of interest" description="Disordered" evidence="1">
    <location>
        <begin position="170"/>
        <end position="247"/>
    </location>
</feature>
<dbReference type="AlphaFoldDB" id="A0AAV4HYK2"/>
<feature type="compositionally biased region" description="Polar residues" evidence="1">
    <location>
        <begin position="495"/>
        <end position="505"/>
    </location>
</feature>
<organism evidence="2 3">
    <name type="scientific">Elysia marginata</name>
    <dbReference type="NCBI Taxonomy" id="1093978"/>
    <lineage>
        <taxon>Eukaryota</taxon>
        <taxon>Metazoa</taxon>
        <taxon>Spiralia</taxon>
        <taxon>Lophotrochozoa</taxon>
        <taxon>Mollusca</taxon>
        <taxon>Gastropoda</taxon>
        <taxon>Heterobranchia</taxon>
        <taxon>Euthyneura</taxon>
        <taxon>Panpulmonata</taxon>
        <taxon>Sacoglossa</taxon>
        <taxon>Placobranchoidea</taxon>
        <taxon>Plakobranchidae</taxon>
        <taxon>Elysia</taxon>
    </lineage>
</organism>
<feature type="compositionally biased region" description="Basic and acidic residues" evidence="1">
    <location>
        <begin position="437"/>
        <end position="457"/>
    </location>
</feature>
<reference evidence="2 3" key="1">
    <citation type="journal article" date="2021" name="Elife">
        <title>Chloroplast acquisition without the gene transfer in kleptoplastic sea slugs, Plakobranchus ocellatus.</title>
        <authorList>
            <person name="Maeda T."/>
            <person name="Takahashi S."/>
            <person name="Yoshida T."/>
            <person name="Shimamura S."/>
            <person name="Takaki Y."/>
            <person name="Nagai Y."/>
            <person name="Toyoda A."/>
            <person name="Suzuki Y."/>
            <person name="Arimoto A."/>
            <person name="Ishii H."/>
            <person name="Satoh N."/>
            <person name="Nishiyama T."/>
            <person name="Hasebe M."/>
            <person name="Maruyama T."/>
            <person name="Minagawa J."/>
            <person name="Obokata J."/>
            <person name="Shigenobu S."/>
        </authorList>
    </citation>
    <scope>NUCLEOTIDE SEQUENCE [LARGE SCALE GENOMIC DNA]</scope>
</reference>
<feature type="compositionally biased region" description="Low complexity" evidence="1">
    <location>
        <begin position="471"/>
        <end position="494"/>
    </location>
</feature>
<accession>A0AAV4HYK2</accession>
<evidence type="ECO:0000256" key="1">
    <source>
        <dbReference type="SAM" id="MobiDB-lite"/>
    </source>
</evidence>
<feature type="compositionally biased region" description="Low complexity" evidence="1">
    <location>
        <begin position="206"/>
        <end position="218"/>
    </location>
</feature>
<comment type="caution">
    <text evidence="2">The sequence shown here is derived from an EMBL/GenBank/DDBJ whole genome shotgun (WGS) entry which is preliminary data.</text>
</comment>
<evidence type="ECO:0000313" key="2">
    <source>
        <dbReference type="EMBL" id="GFS03032.1"/>
    </source>
</evidence>
<proteinExistence type="predicted"/>
<name>A0AAV4HYK2_9GAST</name>
<feature type="compositionally biased region" description="Basic residues" evidence="1">
    <location>
        <begin position="41"/>
        <end position="53"/>
    </location>
</feature>
<sequence>MTSLVVPAVRGHRVKSGTNKHDTEPGLLTQAVLVVSPRHQQTQHRHPHRHHEHHQQQQQQQQQLLLRPRITSSNNRRVRRSVSVQPAHSCSIKVVGRRVSSPSLSRPETPTLTFERKVSGQGQGSVGPRQGTPRPQTAAHSLARSLGREYTLAQSRQFLSEQLQRSLLRADNDDKPLSEISSGQCMSPKEVRVEASGKRRRKSSKLSRSSSFPSAPLSINSAAVSLSSRPPSSTAQPLSTRTRPHTALASQVRTQKFDFDLTPCQNLELITKDHTDESLRKSPSQDKRDSIEAKLDISSHPTQLQIHECDNTCYNTHLCKETTNSCQEINLIRTPSLERDREVSVSSKDERALSPSVNTLPLDTYPESAGTLPVNIEHCPVYDKHLSSNGPCKDNLTSSPLEPNATDYSNLASTVALQNVDENNQAESPSVEVSKNVPKDCGRFGSSERQDTGRECLPDGNSEECPDDYISVAASSVVDSESAESSSRTDSDSAPGQNIVRSSTPARCEMKDLPSSQTDGRGLELVDRTLTYKIRYRGSHSAEGNDGSRLQRGSIAEEIRRQNQLLEERNSEVNRVGQAADKSRFEPAAAPHAERSKQASGLVTNKGDVCGSPGFSLMQDQLRATIRNGDRQVPALSHRKSGILSNSALADKGRRPLRALCSPDDGELPAVNGGTRARLQGRESVDALCVEGDAYGTESPGTGSTASSNVPSPGLARVSVQDSSLLSAAVNRAISDSKVKVSLAFLKEKQGVFSTGYRHRLSAAHDNNGSNRDSPTAYHNNNNSAMNRAEGSPNFCVQNVKSPRQGYQASPGNTPRYVYVGFEVEESGSERGDTHKQAAPSQPR</sequence>
<feature type="compositionally biased region" description="Polar residues" evidence="1">
    <location>
        <begin position="765"/>
        <end position="786"/>
    </location>
</feature>
<dbReference type="EMBL" id="BMAT01009267">
    <property type="protein sequence ID" value="GFS03032.1"/>
    <property type="molecule type" value="Genomic_DNA"/>
</dbReference>
<protein>
    <submittedName>
        <fullName evidence="2">Uncharacterized protein</fullName>
    </submittedName>
</protein>